<dbReference type="AlphaFoldDB" id="A0A066V453"/>
<dbReference type="Proteomes" id="UP000027361">
    <property type="component" value="Unassembled WGS sequence"/>
</dbReference>
<evidence type="ECO:0000313" key="2">
    <source>
        <dbReference type="EMBL" id="KDN36492.1"/>
    </source>
</evidence>
<dbReference type="InParanoid" id="A0A066V453"/>
<evidence type="ECO:0000313" key="3">
    <source>
        <dbReference type="Proteomes" id="UP000027361"/>
    </source>
</evidence>
<protein>
    <submittedName>
        <fullName evidence="2">Uncharacterized protein</fullName>
    </submittedName>
</protein>
<comment type="caution">
    <text evidence="2">The sequence shown here is derived from an EMBL/GenBank/DDBJ whole genome shotgun (WGS) entry which is preliminary data.</text>
</comment>
<accession>A0A066V453</accession>
<sequence>MRAVCTPVASELPQGTHLAIPFVPHETLGALDFCRFSQNGLARIAMSPILHVRGRRVLVINSIKSAVYIPRTRSQLKVTLWYRRDETKNQPGERGGACQTFTTNGKKSRPAHQLKQDQRCSYVLPSSVRFATIMPRQVHSASEQTTEMQP</sequence>
<proteinExistence type="predicted"/>
<reference evidence="2 3" key="1">
    <citation type="submission" date="2014-05" db="EMBL/GenBank/DDBJ databases">
        <title>Draft genome sequence of a rare smut relative, Tilletiaria anomala UBC 951.</title>
        <authorList>
            <consortium name="DOE Joint Genome Institute"/>
            <person name="Toome M."/>
            <person name="Kuo A."/>
            <person name="Henrissat B."/>
            <person name="Lipzen A."/>
            <person name="Tritt A."/>
            <person name="Yoshinaga Y."/>
            <person name="Zane M."/>
            <person name="Barry K."/>
            <person name="Grigoriev I.V."/>
            <person name="Spatafora J.W."/>
            <person name="Aimea M.C."/>
        </authorList>
    </citation>
    <scope>NUCLEOTIDE SEQUENCE [LARGE SCALE GENOMIC DNA]</scope>
    <source>
        <strain evidence="2 3">UBC 951</strain>
    </source>
</reference>
<dbReference type="EMBL" id="JMSN01000167">
    <property type="protein sequence ID" value="KDN36492.1"/>
    <property type="molecule type" value="Genomic_DNA"/>
</dbReference>
<gene>
    <name evidence="2" type="ORF">K437DRAFT_54461</name>
</gene>
<name>A0A066V453_TILAU</name>
<dbReference type="GeneID" id="25267597"/>
<dbReference type="HOGENOM" id="CLU_1741835_0_0_1"/>
<organism evidence="2 3">
    <name type="scientific">Tilletiaria anomala (strain ATCC 24038 / CBS 436.72 / UBC 951)</name>
    <dbReference type="NCBI Taxonomy" id="1037660"/>
    <lineage>
        <taxon>Eukaryota</taxon>
        <taxon>Fungi</taxon>
        <taxon>Dikarya</taxon>
        <taxon>Basidiomycota</taxon>
        <taxon>Ustilaginomycotina</taxon>
        <taxon>Exobasidiomycetes</taxon>
        <taxon>Georgefischeriales</taxon>
        <taxon>Tilletiariaceae</taxon>
        <taxon>Tilletiaria</taxon>
    </lineage>
</organism>
<evidence type="ECO:0000256" key="1">
    <source>
        <dbReference type="SAM" id="MobiDB-lite"/>
    </source>
</evidence>
<dbReference type="RefSeq" id="XP_013240070.1">
    <property type="nucleotide sequence ID" value="XM_013384616.1"/>
</dbReference>
<feature type="region of interest" description="Disordered" evidence="1">
    <location>
        <begin position="88"/>
        <end position="116"/>
    </location>
</feature>
<keyword evidence="3" id="KW-1185">Reference proteome</keyword>